<evidence type="ECO:0000256" key="3">
    <source>
        <dbReference type="HAMAP-Rule" id="MF_01590"/>
    </source>
</evidence>
<feature type="binding site" evidence="3">
    <location>
        <position position="101"/>
    </location>
    <ligand>
        <name>carboxy-S-adenosyl-L-methionine</name>
        <dbReference type="ChEBI" id="CHEBI:134278"/>
    </ligand>
</feature>
<feature type="binding site" evidence="3">
    <location>
        <begin position="166"/>
        <end position="168"/>
    </location>
    <ligand>
        <name>carboxy-S-adenosyl-L-methionine</name>
        <dbReference type="ChEBI" id="CHEBI:134278"/>
    </ligand>
</feature>
<dbReference type="NCBIfam" id="NF011650">
    <property type="entry name" value="PRK15068.1"/>
    <property type="match status" value="1"/>
</dbReference>
<keyword evidence="1 3" id="KW-0808">Transferase</keyword>
<evidence type="ECO:0000256" key="2">
    <source>
        <dbReference type="ARBA" id="ARBA00022694"/>
    </source>
</evidence>
<feature type="binding site" evidence="3">
    <location>
        <position position="119"/>
    </location>
    <ligand>
        <name>carboxy-S-adenosyl-L-methionine</name>
        <dbReference type="ChEBI" id="CHEBI:134278"/>
    </ligand>
</feature>
<feature type="binding site" evidence="3">
    <location>
        <position position="124"/>
    </location>
    <ligand>
        <name>carboxy-S-adenosyl-L-methionine</name>
        <dbReference type="ChEBI" id="CHEBI:134278"/>
    </ligand>
</feature>
<feature type="binding site" evidence="3">
    <location>
        <position position="228"/>
    </location>
    <ligand>
        <name>carboxy-S-adenosyl-L-methionine</name>
        <dbReference type="ChEBI" id="CHEBI:134278"/>
    </ligand>
</feature>
<dbReference type="EC" id="2.5.1.-" evidence="3"/>
<dbReference type="PANTHER" id="PTHR43464:SF95">
    <property type="entry name" value="TRNA U34 CARBOXYMETHYLTRANSFERASE"/>
    <property type="match status" value="1"/>
</dbReference>
<comment type="catalytic activity">
    <reaction evidence="3">
        <text>carboxy-S-adenosyl-L-methionine + 5-hydroxyuridine(34) in tRNA = 5-carboxymethoxyuridine(34) in tRNA + S-adenosyl-L-homocysteine + H(+)</text>
        <dbReference type="Rhea" id="RHEA:52848"/>
        <dbReference type="Rhea" id="RHEA-COMP:13381"/>
        <dbReference type="Rhea" id="RHEA-COMP:13383"/>
        <dbReference type="ChEBI" id="CHEBI:15378"/>
        <dbReference type="ChEBI" id="CHEBI:57856"/>
        <dbReference type="ChEBI" id="CHEBI:134278"/>
        <dbReference type="ChEBI" id="CHEBI:136877"/>
        <dbReference type="ChEBI" id="CHEBI:136879"/>
    </reaction>
</comment>
<feature type="binding site" evidence="3">
    <location>
        <position position="343"/>
    </location>
    <ligand>
        <name>carboxy-S-adenosyl-L-methionine</name>
        <dbReference type="ChEBI" id="CHEBI:134278"/>
    </ligand>
</feature>
<keyword evidence="2 3" id="KW-0819">tRNA processing</keyword>
<dbReference type="RefSeq" id="WP_100270780.1">
    <property type="nucleotide sequence ID" value="NZ_CP024443.1"/>
</dbReference>
<reference evidence="5" key="1">
    <citation type="submission" date="2017-11" db="EMBL/GenBank/DDBJ databases">
        <title>Complete genome sequence of Moraxella osloensis NP7 isolated from human skin.</title>
        <authorList>
            <person name="Lee K."/>
            <person name="Lim J.Y."/>
            <person name="Hwang I."/>
        </authorList>
    </citation>
    <scope>NUCLEOTIDE SEQUENCE [LARGE SCALE GENOMIC DNA]</scope>
    <source>
        <strain evidence="5">NP7</strain>
    </source>
</reference>
<organism evidence="4 5">
    <name type="scientific">Faucicola osloensis</name>
    <name type="common">Moraxella osloensis</name>
    <dbReference type="NCBI Taxonomy" id="34062"/>
    <lineage>
        <taxon>Bacteria</taxon>
        <taxon>Pseudomonadati</taxon>
        <taxon>Pseudomonadota</taxon>
        <taxon>Gammaproteobacteria</taxon>
        <taxon>Moraxellales</taxon>
        <taxon>Moraxellaceae</taxon>
        <taxon>Faucicola</taxon>
    </lineage>
</organism>
<evidence type="ECO:0000313" key="4">
    <source>
        <dbReference type="EMBL" id="ATR79414.1"/>
    </source>
</evidence>
<protein>
    <recommendedName>
        <fullName evidence="3">tRNA U34 carboxymethyltransferase</fullName>
        <ecNumber evidence="3">2.5.1.-</ecNumber>
    </recommendedName>
</protein>
<dbReference type="CDD" id="cd02440">
    <property type="entry name" value="AdoMet_MTases"/>
    <property type="match status" value="1"/>
</dbReference>
<dbReference type="InterPro" id="IPR010017">
    <property type="entry name" value="CmoB"/>
</dbReference>
<dbReference type="SUPFAM" id="SSF53335">
    <property type="entry name" value="S-adenosyl-L-methionine-dependent methyltransferases"/>
    <property type="match status" value="1"/>
</dbReference>
<dbReference type="GO" id="GO:0016765">
    <property type="term" value="F:transferase activity, transferring alkyl or aryl (other than methyl) groups"/>
    <property type="evidence" value="ECO:0007669"/>
    <property type="project" value="UniProtKB-UniRule"/>
</dbReference>
<dbReference type="Gene3D" id="3.40.50.150">
    <property type="entry name" value="Vaccinia Virus protein VP39"/>
    <property type="match status" value="1"/>
</dbReference>
<name>A0A2D2LWL4_FAUOS</name>
<dbReference type="GO" id="GO:0002098">
    <property type="term" value="P:tRNA wobble uridine modification"/>
    <property type="evidence" value="ECO:0007669"/>
    <property type="project" value="InterPro"/>
</dbReference>
<dbReference type="Pfam" id="PF08003">
    <property type="entry name" value="Methyltransf_9"/>
    <property type="match status" value="1"/>
</dbReference>
<feature type="binding site" evidence="3">
    <location>
        <position position="224"/>
    </location>
    <ligand>
        <name>carboxy-S-adenosyl-L-methionine</name>
        <dbReference type="ChEBI" id="CHEBI:134278"/>
    </ligand>
</feature>
<dbReference type="PANTHER" id="PTHR43464">
    <property type="entry name" value="METHYLTRANSFERASE"/>
    <property type="match status" value="1"/>
</dbReference>
<dbReference type="InterPro" id="IPR029063">
    <property type="entry name" value="SAM-dependent_MTases_sf"/>
</dbReference>
<dbReference type="AlphaFoldDB" id="A0A2D2LWL4"/>
<dbReference type="Proteomes" id="UP000229340">
    <property type="component" value="Chromosome"/>
</dbReference>
<comment type="similarity">
    <text evidence="3">Belongs to the class I-like SAM-binding methyltransferase superfamily. CmoB family.</text>
</comment>
<comment type="subunit">
    <text evidence="3">Homotetramer.</text>
</comment>
<dbReference type="EMBL" id="CP024443">
    <property type="protein sequence ID" value="ATR79414.1"/>
    <property type="molecule type" value="Genomic_DNA"/>
</dbReference>
<dbReference type="HAMAP" id="MF_01590">
    <property type="entry name" value="tRNA_carboxymethyltr_CmoB"/>
    <property type="match status" value="1"/>
</dbReference>
<dbReference type="NCBIfam" id="TIGR00452">
    <property type="entry name" value="tRNA 5-methoxyuridine(34)/uridine 5-oxyacetic acid(34) synthase CmoB"/>
    <property type="match status" value="1"/>
</dbReference>
<dbReference type="STRING" id="34062.AXE82_06715"/>
<proteinExistence type="inferred from homology"/>
<comment type="function">
    <text evidence="3">Catalyzes carboxymethyl transfer from carboxy-S-adenosyl-L-methionine (Cx-SAM) to 5-hydroxyuridine (ho5U) to form 5-carboxymethoxyuridine (cmo5U) at position 34 in tRNAs.</text>
</comment>
<evidence type="ECO:0000256" key="1">
    <source>
        <dbReference type="ARBA" id="ARBA00022679"/>
    </source>
</evidence>
<sequence>MMNHTIKTAETDVYLTLLQLAEKYPVANEWLARLPNWLATIKDKSRYAHAPFYQSLIERLPMVGNAQVELNQPCITAAFDWQDSEYKQTHALLKRLMPWRKGGFLLGRDDLQIHIDTEWRSDWKWDRVLPHISPLHGKRVLDVGGGSGYHGWRMAGAGASTVIVIDPSCLFYHQFMAIRHFVRDADRNNFGRNRVHYVPVPLEALPNPSLTSGQAGLFHTVFSMGVLYHRASPFEHLEQLYNQLAKGGELVLETLVIEGDATSVLVPSERYAQMNNVYFIPSVAALALWLYKVGFVAVRCVDVDVTSTDEQRKTDWMDYQSLSDFLDPKDSSKTIEGYQRPTRAVMIAKRP</sequence>
<dbReference type="GO" id="GO:0008168">
    <property type="term" value="F:methyltransferase activity"/>
    <property type="evidence" value="ECO:0007669"/>
    <property type="project" value="TreeGrafter"/>
</dbReference>
<gene>
    <name evidence="3" type="primary">cmoB</name>
    <name evidence="4" type="ORF">NP7_00580</name>
</gene>
<feature type="binding site" evidence="3">
    <location>
        <position position="144"/>
    </location>
    <ligand>
        <name>carboxy-S-adenosyl-L-methionine</name>
        <dbReference type="ChEBI" id="CHEBI:134278"/>
    </ligand>
</feature>
<dbReference type="InterPro" id="IPR027555">
    <property type="entry name" value="Mo5U34_MeTrfas-like"/>
</dbReference>
<feature type="binding site" evidence="3">
    <location>
        <begin position="202"/>
        <end position="203"/>
    </location>
    <ligand>
        <name>carboxy-S-adenosyl-L-methionine</name>
        <dbReference type="ChEBI" id="CHEBI:134278"/>
    </ligand>
</feature>
<evidence type="ECO:0000313" key="5">
    <source>
        <dbReference type="Proteomes" id="UP000229340"/>
    </source>
</evidence>
<accession>A0A2D2LWL4</accession>